<protein>
    <recommendedName>
        <fullName evidence="3">Pentatricopeptide repeat-containing protein</fullName>
    </recommendedName>
</protein>
<proteinExistence type="predicted"/>
<sequence>MPENYRNNNITSTSAINMLMKFGDVETAQRIFRSIK</sequence>
<organism evidence="1 2">
    <name type="scientific">Rotaria magnacalcarata</name>
    <dbReference type="NCBI Taxonomy" id="392030"/>
    <lineage>
        <taxon>Eukaryota</taxon>
        <taxon>Metazoa</taxon>
        <taxon>Spiralia</taxon>
        <taxon>Gnathifera</taxon>
        <taxon>Rotifera</taxon>
        <taxon>Eurotatoria</taxon>
        <taxon>Bdelloidea</taxon>
        <taxon>Philodinida</taxon>
        <taxon>Philodinidae</taxon>
        <taxon>Rotaria</taxon>
    </lineage>
</organism>
<evidence type="ECO:0000313" key="2">
    <source>
        <dbReference type="Proteomes" id="UP000676336"/>
    </source>
</evidence>
<accession>A0A8S3F1Y1</accession>
<evidence type="ECO:0008006" key="3">
    <source>
        <dbReference type="Google" id="ProtNLM"/>
    </source>
</evidence>
<comment type="caution">
    <text evidence="1">The sequence shown here is derived from an EMBL/GenBank/DDBJ whole genome shotgun (WGS) entry which is preliminary data.</text>
</comment>
<reference evidence="1" key="1">
    <citation type="submission" date="2021-02" db="EMBL/GenBank/DDBJ databases">
        <authorList>
            <person name="Nowell W R."/>
        </authorList>
    </citation>
    <scope>NUCLEOTIDE SEQUENCE</scope>
</reference>
<feature type="non-terminal residue" evidence="1">
    <location>
        <position position="36"/>
    </location>
</feature>
<gene>
    <name evidence="1" type="ORF">SMN809_LOCUS61545</name>
</gene>
<name>A0A8S3F1Y1_9BILA</name>
<dbReference type="EMBL" id="CAJOBI010247653">
    <property type="protein sequence ID" value="CAF5098272.1"/>
    <property type="molecule type" value="Genomic_DNA"/>
</dbReference>
<dbReference type="Proteomes" id="UP000676336">
    <property type="component" value="Unassembled WGS sequence"/>
</dbReference>
<evidence type="ECO:0000313" key="1">
    <source>
        <dbReference type="EMBL" id="CAF5098272.1"/>
    </source>
</evidence>
<dbReference type="AlphaFoldDB" id="A0A8S3F1Y1"/>